<name>A0AAN9U594_9PEZI</name>
<organism evidence="2 3">
    <name type="scientific">Cytospora paraplurivora</name>
    <dbReference type="NCBI Taxonomy" id="2898453"/>
    <lineage>
        <taxon>Eukaryota</taxon>
        <taxon>Fungi</taxon>
        <taxon>Dikarya</taxon>
        <taxon>Ascomycota</taxon>
        <taxon>Pezizomycotina</taxon>
        <taxon>Sordariomycetes</taxon>
        <taxon>Sordariomycetidae</taxon>
        <taxon>Diaporthales</taxon>
        <taxon>Cytosporaceae</taxon>
        <taxon>Cytospora</taxon>
    </lineage>
</organism>
<evidence type="ECO:0000313" key="2">
    <source>
        <dbReference type="EMBL" id="KAK7739233.1"/>
    </source>
</evidence>
<dbReference type="EMBL" id="JAJSPL020000023">
    <property type="protein sequence ID" value="KAK7739233.1"/>
    <property type="molecule type" value="Genomic_DNA"/>
</dbReference>
<evidence type="ECO:0000256" key="1">
    <source>
        <dbReference type="SAM" id="MobiDB-lite"/>
    </source>
</evidence>
<dbReference type="Proteomes" id="UP001320245">
    <property type="component" value="Unassembled WGS sequence"/>
</dbReference>
<comment type="caution">
    <text evidence="2">The sequence shown here is derived from an EMBL/GenBank/DDBJ whole genome shotgun (WGS) entry which is preliminary data.</text>
</comment>
<protein>
    <submittedName>
        <fullName evidence="2">Uncharacterized protein</fullName>
    </submittedName>
</protein>
<sequence>MVCQLDLYGRYIEDNIALGIFKDPDELAVDFDPPKGTTGPALSSSDKNRLIRGSAASNIDLRKNYNSQGLYPGSSTRSRSRIPQPVSQLSRSRTESAFVRDFLPVNHSDLSTDDELQWDSSAYKIGRSRGSRCHRCGSMTEDM</sequence>
<feature type="compositionally biased region" description="Polar residues" evidence="1">
    <location>
        <begin position="64"/>
        <end position="77"/>
    </location>
</feature>
<gene>
    <name evidence="2" type="ORF">SLS53_005871</name>
</gene>
<keyword evidence="3" id="KW-1185">Reference proteome</keyword>
<proteinExistence type="predicted"/>
<dbReference type="AlphaFoldDB" id="A0AAN9U594"/>
<reference evidence="2 3" key="1">
    <citation type="journal article" date="2023" name="PLoS ONE">
        <title>Cytospora paraplurivora sp. nov. isolated from orchards with fruit tree decline syndrome in Ontario, Canada.</title>
        <authorList>
            <person name="Ilyukhin E."/>
            <person name="Nguyen H.D.T."/>
            <person name="Castle A.J."/>
            <person name="Ellouze W."/>
        </authorList>
    </citation>
    <scope>NUCLEOTIDE SEQUENCE [LARGE SCALE GENOMIC DNA]</scope>
    <source>
        <strain evidence="2 3">FDS-564</strain>
    </source>
</reference>
<feature type="region of interest" description="Disordered" evidence="1">
    <location>
        <begin position="64"/>
        <end position="93"/>
    </location>
</feature>
<evidence type="ECO:0000313" key="3">
    <source>
        <dbReference type="Proteomes" id="UP001320245"/>
    </source>
</evidence>
<accession>A0AAN9U594</accession>